<evidence type="ECO:0000256" key="7">
    <source>
        <dbReference type="SAM" id="MobiDB-lite"/>
    </source>
</evidence>
<organism evidence="9">
    <name type="scientific">Absidia glauca</name>
    <name type="common">Pin mould</name>
    <dbReference type="NCBI Taxonomy" id="4829"/>
    <lineage>
        <taxon>Eukaryota</taxon>
        <taxon>Fungi</taxon>
        <taxon>Fungi incertae sedis</taxon>
        <taxon>Mucoromycota</taxon>
        <taxon>Mucoromycotina</taxon>
        <taxon>Mucoromycetes</taxon>
        <taxon>Mucorales</taxon>
        <taxon>Cunninghamellaceae</taxon>
        <taxon>Absidia</taxon>
    </lineage>
</organism>
<dbReference type="InterPro" id="IPR005635">
    <property type="entry name" value="Inner_centromere_prot_ARK-bd"/>
</dbReference>
<evidence type="ECO:0000313" key="10">
    <source>
        <dbReference type="Proteomes" id="UP000078561"/>
    </source>
</evidence>
<dbReference type="OrthoDB" id="6123at2759"/>
<evidence type="ECO:0000259" key="8">
    <source>
        <dbReference type="Pfam" id="PF03941"/>
    </source>
</evidence>
<evidence type="ECO:0000256" key="4">
    <source>
        <dbReference type="ARBA" id="ARBA00022490"/>
    </source>
</evidence>
<comment type="subcellular location">
    <subcellularLocation>
        <location evidence="2">Cytoplasm</location>
        <location evidence="2">Cytoskeleton</location>
        <location evidence="2">Spindle</location>
    </subcellularLocation>
    <subcellularLocation>
        <location evidence="1">Nucleus</location>
    </subcellularLocation>
</comment>
<gene>
    <name evidence="9" type="primary">ABSGL_03081.1 scaffold 4127</name>
</gene>
<keyword evidence="6" id="KW-0539">Nucleus</keyword>
<feature type="compositionally biased region" description="Acidic residues" evidence="7">
    <location>
        <begin position="394"/>
        <end position="404"/>
    </location>
</feature>
<keyword evidence="5" id="KW-0206">Cytoskeleton</keyword>
<dbReference type="InParanoid" id="A0A163J793"/>
<dbReference type="STRING" id="4829.A0A163J793"/>
<dbReference type="GO" id="GO:0005819">
    <property type="term" value="C:spindle"/>
    <property type="evidence" value="ECO:0007669"/>
    <property type="project" value="UniProtKB-SubCell"/>
</dbReference>
<dbReference type="EMBL" id="LT551814">
    <property type="protein sequence ID" value="SAL97583.1"/>
    <property type="molecule type" value="Genomic_DNA"/>
</dbReference>
<proteinExistence type="inferred from homology"/>
<feature type="region of interest" description="Disordered" evidence="7">
    <location>
        <begin position="62"/>
        <end position="106"/>
    </location>
</feature>
<accession>A0A163J793</accession>
<sequence>MVSSVHPQGLSWVQQQEQQWNDLVVSKMTPLQSMSKEHLDWFRQHRTITSIISTRRTLVDIDAADDHGTPTKRKRTEDPDLVHEQQQQQQQQPPDISSQDTPEDAIGQVHIPSSDEQAVGLDSDNIIAASSSLPSSPTNAIDEEVALQTAPSSLPSTTNAIDEEAALQTASPSLPSTATAVEEETAPQTTLPPPPPPAVSRESLLRRFKEEEQRYGRYGLRNRSLDTAVPKPTHLPLPPQQQRRKTMHPETATQPASLSSILSSLHEQSKSLTPHQQQQQRVDEEQVDDEVQLVVSRNKNKSFLSESSLLLPDQQANNDSSFLSRLFSFGQTSLLLDDTRPTDSTRTSRLVSSTTKLGKTPSMIKSTVEKQTVSSPHIPMALPQDDSKIVESPAEQDDDDEEDVPSWAKQPELDQLLEKQAQMDADMIFGKMPPVQVSQIVKKAP</sequence>
<feature type="compositionally biased region" description="Polar residues" evidence="7">
    <location>
        <begin position="251"/>
        <end position="275"/>
    </location>
</feature>
<evidence type="ECO:0000256" key="6">
    <source>
        <dbReference type="ARBA" id="ARBA00023242"/>
    </source>
</evidence>
<feature type="domain" description="Inner centromere protein ARK-binding" evidence="8">
    <location>
        <begin position="396"/>
        <end position="440"/>
    </location>
</feature>
<protein>
    <recommendedName>
        <fullName evidence="8">Inner centromere protein ARK-binding domain-containing protein</fullName>
    </recommendedName>
</protein>
<evidence type="ECO:0000256" key="2">
    <source>
        <dbReference type="ARBA" id="ARBA00004186"/>
    </source>
</evidence>
<reference evidence="9" key="1">
    <citation type="submission" date="2016-04" db="EMBL/GenBank/DDBJ databases">
        <authorList>
            <person name="Evans L.H."/>
            <person name="Alamgir A."/>
            <person name="Owens N."/>
            <person name="Weber N.D."/>
            <person name="Virtaneva K."/>
            <person name="Barbian K."/>
            <person name="Babar A."/>
            <person name="Rosenke K."/>
        </authorList>
    </citation>
    <scope>NUCLEOTIDE SEQUENCE [LARGE SCALE GENOMIC DNA]</scope>
    <source>
        <strain evidence="9">CBS 101.48</strain>
    </source>
</reference>
<dbReference type="Pfam" id="PF03941">
    <property type="entry name" value="INCENP_ARK-bind"/>
    <property type="match status" value="1"/>
</dbReference>
<dbReference type="Proteomes" id="UP000078561">
    <property type="component" value="Unassembled WGS sequence"/>
</dbReference>
<keyword evidence="4" id="KW-0963">Cytoplasm</keyword>
<evidence type="ECO:0000256" key="3">
    <source>
        <dbReference type="ARBA" id="ARBA00010042"/>
    </source>
</evidence>
<feature type="compositionally biased region" description="Basic and acidic residues" evidence="7">
    <location>
        <begin position="64"/>
        <end position="83"/>
    </location>
</feature>
<comment type="similarity">
    <text evidence="3">Belongs to the INCENP family.</text>
</comment>
<feature type="region of interest" description="Disordered" evidence="7">
    <location>
        <begin position="369"/>
        <end position="408"/>
    </location>
</feature>
<feature type="region of interest" description="Disordered" evidence="7">
    <location>
        <begin position="168"/>
        <end position="288"/>
    </location>
</feature>
<evidence type="ECO:0000256" key="5">
    <source>
        <dbReference type="ARBA" id="ARBA00023212"/>
    </source>
</evidence>
<keyword evidence="10" id="KW-1185">Reference proteome</keyword>
<evidence type="ECO:0000313" key="9">
    <source>
        <dbReference type="EMBL" id="SAL97583.1"/>
    </source>
</evidence>
<dbReference type="GO" id="GO:0005634">
    <property type="term" value="C:nucleus"/>
    <property type="evidence" value="ECO:0007669"/>
    <property type="project" value="UniProtKB-SubCell"/>
</dbReference>
<feature type="compositionally biased region" description="Basic and acidic residues" evidence="7">
    <location>
        <begin position="203"/>
        <end position="215"/>
    </location>
</feature>
<dbReference type="AlphaFoldDB" id="A0A163J793"/>
<evidence type="ECO:0000256" key="1">
    <source>
        <dbReference type="ARBA" id="ARBA00004123"/>
    </source>
</evidence>
<feature type="compositionally biased region" description="Polar residues" evidence="7">
    <location>
        <begin position="168"/>
        <end position="179"/>
    </location>
</feature>
<name>A0A163J793_ABSGL</name>